<dbReference type="SUPFAM" id="SSF103647">
    <property type="entry name" value="TSP type-3 repeat"/>
    <property type="match status" value="1"/>
</dbReference>
<evidence type="ECO:0000313" key="2">
    <source>
        <dbReference type="EMBL" id="SCE98654.1"/>
    </source>
</evidence>
<evidence type="ECO:0008006" key="4">
    <source>
        <dbReference type="Google" id="ProtNLM"/>
    </source>
</evidence>
<reference evidence="2 3" key="1">
    <citation type="submission" date="2016-06" db="EMBL/GenBank/DDBJ databases">
        <authorList>
            <person name="Kjaerup R.B."/>
            <person name="Dalgaard T.S."/>
            <person name="Juul-Madsen H.R."/>
        </authorList>
    </citation>
    <scope>NUCLEOTIDE SEQUENCE [LARGE SCALE GENOMIC DNA]</scope>
    <source>
        <strain evidence="2 3">DSM 43821</strain>
    </source>
</reference>
<gene>
    <name evidence="2" type="ORF">GA0074696_2061</name>
</gene>
<proteinExistence type="predicted"/>
<evidence type="ECO:0000256" key="1">
    <source>
        <dbReference type="SAM" id="MobiDB-lite"/>
    </source>
</evidence>
<dbReference type="GO" id="GO:0005509">
    <property type="term" value="F:calcium ion binding"/>
    <property type="evidence" value="ECO:0007669"/>
    <property type="project" value="InterPro"/>
</dbReference>
<evidence type="ECO:0000313" key="3">
    <source>
        <dbReference type="Proteomes" id="UP000198228"/>
    </source>
</evidence>
<dbReference type="AlphaFoldDB" id="A0A1C4WR47"/>
<feature type="compositionally biased region" description="Pro residues" evidence="1">
    <location>
        <begin position="43"/>
        <end position="64"/>
    </location>
</feature>
<sequence length="132" mass="13847">MSSYRDPTLHGDVYPSEEEIDPTGMGLEPTSAPPAAYPDRTEPAPPPTPEPEPTPPTPGPPPRAAGPGSVSIVTHHVDGSTQVVTDLDGDGIADVVQFDLDGDGVPDITYLDSDRDGRLDTVLREPGGLRAR</sequence>
<dbReference type="EMBL" id="LT607410">
    <property type="protein sequence ID" value="SCE98654.1"/>
    <property type="molecule type" value="Genomic_DNA"/>
</dbReference>
<dbReference type="RefSeq" id="WP_088960881.1">
    <property type="nucleotide sequence ID" value="NZ_LT607410.1"/>
</dbReference>
<organism evidence="2 3">
    <name type="scientific">Micromonospora purpureochromogenes</name>
    <dbReference type="NCBI Taxonomy" id="47872"/>
    <lineage>
        <taxon>Bacteria</taxon>
        <taxon>Bacillati</taxon>
        <taxon>Actinomycetota</taxon>
        <taxon>Actinomycetes</taxon>
        <taxon>Micromonosporales</taxon>
        <taxon>Micromonosporaceae</taxon>
        <taxon>Micromonospora</taxon>
    </lineage>
</organism>
<dbReference type="Proteomes" id="UP000198228">
    <property type="component" value="Chromosome I"/>
</dbReference>
<feature type="region of interest" description="Disordered" evidence="1">
    <location>
        <begin position="1"/>
        <end position="77"/>
    </location>
</feature>
<protein>
    <recommendedName>
        <fullName evidence="4">Repeat domain-containing protein</fullName>
    </recommendedName>
</protein>
<accession>A0A1C4WR47</accession>
<name>A0A1C4WR47_9ACTN</name>
<dbReference type="InterPro" id="IPR028974">
    <property type="entry name" value="TSP_type-3_rpt"/>
</dbReference>